<evidence type="ECO:0000256" key="9">
    <source>
        <dbReference type="SAM" id="MobiDB-lite"/>
    </source>
</evidence>
<dbReference type="PANTHER" id="PTHR30012">
    <property type="entry name" value="GENERAL SECRETION PATHWAY PROTEIN"/>
    <property type="match status" value="1"/>
</dbReference>
<evidence type="ECO:0000256" key="1">
    <source>
        <dbReference type="ARBA" id="ARBA00004651"/>
    </source>
</evidence>
<sequence length="401" mass="45375">MAYFKYEGRNRKGAQKQGRVKADSRQQAIQDLRDSGVFVARITELEGLLYKEIHLSNKVKSKDFVLYLRQFETLIEAGVSLLEATYILLEQTNSRPLKKALNDIAEELEAGHAYSDAAEKHRKIFPVLFINMVRAGEAGGNLDEILHRMASYYEKQHELKQKILSALSYPMVVGVIALLIVIFMLSFVVPRFANMFTTLGSDIPPITSFILNVGDFFGSFWWLFFIIPLPIWLGFRVGMQNPTFAYYVDYGKMKLPLFGKLVQKAALSRMTRTLSSLFNSSVPVLQSVQITERIVENKVIEEGLKRARDSLEKGESMANPLLHHWAFPSLVTQMIIVGEKTGALDHMLSKAADFYEQEIDHSTDRIKMLIEPLMIVMLAIVVGGIVAAIAIPMFSVFEQIQ</sequence>
<gene>
    <name evidence="12" type="ORF">ACFQIC_07190</name>
</gene>
<keyword evidence="4" id="KW-1003">Cell membrane</keyword>
<dbReference type="Proteomes" id="UP001596410">
    <property type="component" value="Unassembled WGS sequence"/>
</dbReference>
<comment type="subcellular location">
    <subcellularLocation>
        <location evidence="1 8">Cell membrane</location>
        <topology evidence="1 8">Multi-pass membrane protein</topology>
    </subcellularLocation>
</comment>
<feature type="compositionally biased region" description="Basic and acidic residues" evidence="9">
    <location>
        <begin position="1"/>
        <end position="10"/>
    </location>
</feature>
<dbReference type="InterPro" id="IPR018076">
    <property type="entry name" value="T2SS_GspF_dom"/>
</dbReference>
<evidence type="ECO:0000256" key="4">
    <source>
        <dbReference type="ARBA" id="ARBA00022475"/>
    </source>
</evidence>
<accession>A0ABW2EKD7</accession>
<dbReference type="Pfam" id="PF00482">
    <property type="entry name" value="T2SSF"/>
    <property type="match status" value="2"/>
</dbReference>
<feature type="transmembrane region" description="Helical" evidence="10">
    <location>
        <begin position="166"/>
        <end position="189"/>
    </location>
</feature>
<feature type="transmembrane region" description="Helical" evidence="10">
    <location>
        <begin position="209"/>
        <end position="233"/>
    </location>
</feature>
<dbReference type="RefSeq" id="WP_204707193.1">
    <property type="nucleotide sequence ID" value="NZ_JBHSZV010000014.1"/>
</dbReference>
<evidence type="ECO:0000256" key="8">
    <source>
        <dbReference type="RuleBase" id="RU003923"/>
    </source>
</evidence>
<comment type="caution">
    <text evidence="12">The sequence shown here is derived from an EMBL/GenBank/DDBJ whole genome shotgun (WGS) entry which is preliminary data.</text>
</comment>
<evidence type="ECO:0000313" key="12">
    <source>
        <dbReference type="EMBL" id="MFC7061642.1"/>
    </source>
</evidence>
<dbReference type="InterPro" id="IPR003004">
    <property type="entry name" value="GspF/PilC"/>
</dbReference>
<dbReference type="PROSITE" id="PS00874">
    <property type="entry name" value="T2SP_F"/>
    <property type="match status" value="1"/>
</dbReference>
<evidence type="ECO:0000256" key="3">
    <source>
        <dbReference type="ARBA" id="ARBA00022448"/>
    </source>
</evidence>
<dbReference type="Gene3D" id="1.20.81.30">
    <property type="entry name" value="Type II secretion system (T2SS), domain F"/>
    <property type="match status" value="2"/>
</dbReference>
<keyword evidence="5 8" id="KW-0812">Transmembrane</keyword>
<organism evidence="12 13">
    <name type="scientific">Halobacillus seohaensis</name>
    <dbReference type="NCBI Taxonomy" id="447421"/>
    <lineage>
        <taxon>Bacteria</taxon>
        <taxon>Bacillati</taxon>
        <taxon>Bacillota</taxon>
        <taxon>Bacilli</taxon>
        <taxon>Bacillales</taxon>
        <taxon>Bacillaceae</taxon>
        <taxon>Halobacillus</taxon>
    </lineage>
</organism>
<reference evidence="13" key="1">
    <citation type="journal article" date="2019" name="Int. J. Syst. Evol. Microbiol.">
        <title>The Global Catalogue of Microorganisms (GCM) 10K type strain sequencing project: providing services to taxonomists for standard genome sequencing and annotation.</title>
        <authorList>
            <consortium name="The Broad Institute Genomics Platform"/>
            <consortium name="The Broad Institute Genome Sequencing Center for Infectious Disease"/>
            <person name="Wu L."/>
            <person name="Ma J."/>
        </authorList>
    </citation>
    <scope>NUCLEOTIDE SEQUENCE [LARGE SCALE GENOMIC DNA]</scope>
    <source>
        <strain evidence="13">CGMCC 4.1621</strain>
    </source>
</reference>
<feature type="domain" description="Type II secretion system protein GspF" evidence="11">
    <location>
        <begin position="271"/>
        <end position="392"/>
    </location>
</feature>
<protein>
    <submittedName>
        <fullName evidence="12">Type II secretion system F family protein</fullName>
    </submittedName>
</protein>
<keyword evidence="6 10" id="KW-1133">Transmembrane helix</keyword>
<evidence type="ECO:0000256" key="5">
    <source>
        <dbReference type="ARBA" id="ARBA00022692"/>
    </source>
</evidence>
<keyword evidence="7 10" id="KW-0472">Membrane</keyword>
<feature type="transmembrane region" description="Helical" evidence="10">
    <location>
        <begin position="373"/>
        <end position="397"/>
    </location>
</feature>
<keyword evidence="13" id="KW-1185">Reference proteome</keyword>
<name>A0ABW2EKD7_9BACI</name>
<feature type="domain" description="Type II secretion system protein GspF" evidence="11">
    <location>
        <begin position="67"/>
        <end position="190"/>
    </location>
</feature>
<evidence type="ECO:0000256" key="6">
    <source>
        <dbReference type="ARBA" id="ARBA00022989"/>
    </source>
</evidence>
<dbReference type="InterPro" id="IPR042094">
    <property type="entry name" value="T2SS_GspF_sf"/>
</dbReference>
<dbReference type="InterPro" id="IPR001992">
    <property type="entry name" value="T2SS_GspF/T4SS_PilC_CS"/>
</dbReference>
<feature type="region of interest" description="Disordered" evidence="9">
    <location>
        <begin position="1"/>
        <end position="21"/>
    </location>
</feature>
<comment type="similarity">
    <text evidence="2 8">Belongs to the GSP F family.</text>
</comment>
<evidence type="ECO:0000259" key="11">
    <source>
        <dbReference type="Pfam" id="PF00482"/>
    </source>
</evidence>
<evidence type="ECO:0000256" key="10">
    <source>
        <dbReference type="SAM" id="Phobius"/>
    </source>
</evidence>
<keyword evidence="3 8" id="KW-0813">Transport</keyword>
<proteinExistence type="inferred from homology"/>
<dbReference type="EMBL" id="JBHSZV010000014">
    <property type="protein sequence ID" value="MFC7061642.1"/>
    <property type="molecule type" value="Genomic_DNA"/>
</dbReference>
<dbReference type="PRINTS" id="PR00812">
    <property type="entry name" value="BCTERIALGSPF"/>
</dbReference>
<dbReference type="PANTHER" id="PTHR30012:SF0">
    <property type="entry name" value="TYPE II SECRETION SYSTEM PROTEIN F-RELATED"/>
    <property type="match status" value="1"/>
</dbReference>
<evidence type="ECO:0000256" key="7">
    <source>
        <dbReference type="ARBA" id="ARBA00023136"/>
    </source>
</evidence>
<evidence type="ECO:0000256" key="2">
    <source>
        <dbReference type="ARBA" id="ARBA00005745"/>
    </source>
</evidence>
<evidence type="ECO:0000313" key="13">
    <source>
        <dbReference type="Proteomes" id="UP001596410"/>
    </source>
</evidence>